<name>A0AAW1CDX9_9HEMI</name>
<comment type="caution">
    <text evidence="2">The sequence shown here is derived from an EMBL/GenBank/DDBJ whole genome shotgun (WGS) entry which is preliminary data.</text>
</comment>
<sequence length="106" mass="12847">MCEYQNYSHPYNNHYFYHHPTQISSPSSASAYYAADISYYQHRTPTSIQHLMVDPWRTPPLPPDSYQHHHHHHSYQHQHHHPYQQQHYTESYGIRIDNAYNPKAYN</sequence>
<feature type="compositionally biased region" description="Basic residues" evidence="1">
    <location>
        <begin position="68"/>
        <end position="82"/>
    </location>
</feature>
<reference evidence="2 3" key="1">
    <citation type="submission" date="2022-12" db="EMBL/GenBank/DDBJ databases">
        <title>Chromosome-level genome assembly of true bugs.</title>
        <authorList>
            <person name="Ma L."/>
            <person name="Li H."/>
        </authorList>
    </citation>
    <scope>NUCLEOTIDE SEQUENCE [LARGE SCALE GENOMIC DNA]</scope>
    <source>
        <strain evidence="2">Lab_2022b</strain>
    </source>
</reference>
<proteinExistence type="predicted"/>
<keyword evidence="3" id="KW-1185">Reference proteome</keyword>
<evidence type="ECO:0000313" key="3">
    <source>
        <dbReference type="Proteomes" id="UP001461498"/>
    </source>
</evidence>
<feature type="region of interest" description="Disordered" evidence="1">
    <location>
        <begin position="62"/>
        <end position="84"/>
    </location>
</feature>
<gene>
    <name evidence="2" type="ORF">O3M35_013360</name>
</gene>
<dbReference type="EMBL" id="JAPXFL010000090">
    <property type="protein sequence ID" value="KAK9496318.1"/>
    <property type="molecule type" value="Genomic_DNA"/>
</dbReference>
<organism evidence="2 3">
    <name type="scientific">Rhynocoris fuscipes</name>
    <dbReference type="NCBI Taxonomy" id="488301"/>
    <lineage>
        <taxon>Eukaryota</taxon>
        <taxon>Metazoa</taxon>
        <taxon>Ecdysozoa</taxon>
        <taxon>Arthropoda</taxon>
        <taxon>Hexapoda</taxon>
        <taxon>Insecta</taxon>
        <taxon>Pterygota</taxon>
        <taxon>Neoptera</taxon>
        <taxon>Paraneoptera</taxon>
        <taxon>Hemiptera</taxon>
        <taxon>Heteroptera</taxon>
        <taxon>Panheteroptera</taxon>
        <taxon>Cimicomorpha</taxon>
        <taxon>Reduviidae</taxon>
        <taxon>Harpactorinae</taxon>
        <taxon>Harpactorini</taxon>
        <taxon>Rhynocoris</taxon>
    </lineage>
</organism>
<protein>
    <submittedName>
        <fullName evidence="2">Uncharacterized protein</fullName>
    </submittedName>
</protein>
<evidence type="ECO:0000256" key="1">
    <source>
        <dbReference type="SAM" id="MobiDB-lite"/>
    </source>
</evidence>
<evidence type="ECO:0000313" key="2">
    <source>
        <dbReference type="EMBL" id="KAK9496318.1"/>
    </source>
</evidence>
<dbReference type="AlphaFoldDB" id="A0AAW1CDX9"/>
<dbReference type="Proteomes" id="UP001461498">
    <property type="component" value="Unassembled WGS sequence"/>
</dbReference>
<accession>A0AAW1CDX9</accession>